<evidence type="ECO:0000256" key="13">
    <source>
        <dbReference type="PIRSR" id="PIRSR004803-3"/>
    </source>
</evidence>
<dbReference type="CDD" id="cd07714">
    <property type="entry name" value="RNaseJ_MBL-fold"/>
    <property type="match status" value="1"/>
</dbReference>
<dbReference type="Pfam" id="PF00753">
    <property type="entry name" value="Lactamase_B"/>
    <property type="match status" value="1"/>
</dbReference>
<evidence type="ECO:0000256" key="10">
    <source>
        <dbReference type="HAMAP-Rule" id="MF_01491"/>
    </source>
</evidence>
<feature type="binding site" evidence="13">
    <location>
        <position position="162"/>
    </location>
    <ligand>
        <name>Zn(2+)</name>
        <dbReference type="ChEBI" id="CHEBI:29105"/>
        <label>1</label>
        <note>catalytic</note>
    </ligand>
</feature>
<dbReference type="EMBL" id="DVFJ01000006">
    <property type="protein sequence ID" value="HIQ70986.1"/>
    <property type="molecule type" value="Genomic_DNA"/>
</dbReference>
<dbReference type="InterPro" id="IPR041636">
    <property type="entry name" value="RNase_J_C"/>
</dbReference>
<dbReference type="InterPro" id="IPR055132">
    <property type="entry name" value="RNase_J_b_CASP"/>
</dbReference>
<dbReference type="Gene3D" id="3.40.50.10710">
    <property type="entry name" value="Metallo-hydrolase/oxidoreductase"/>
    <property type="match status" value="1"/>
</dbReference>
<feature type="binding site" evidence="13">
    <location>
        <position position="48"/>
    </location>
    <ligand>
        <name>Ca(2+)</name>
        <dbReference type="ChEBI" id="CHEBI:29108"/>
    </ligand>
</feature>
<dbReference type="InterPro" id="IPR036866">
    <property type="entry name" value="RibonucZ/Hydroxyglut_hydro"/>
</dbReference>
<comment type="caution">
    <text evidence="15">The sequence shown here is derived from an EMBL/GenBank/DDBJ whole genome shotgun (WGS) entry which is preliminary data.</text>
</comment>
<organism evidence="15 16">
    <name type="scientific">Candidatus Onthenecus intestinigallinarum</name>
    <dbReference type="NCBI Taxonomy" id="2840875"/>
    <lineage>
        <taxon>Bacteria</taxon>
        <taxon>Bacillati</taxon>
        <taxon>Bacillota</taxon>
        <taxon>Clostridia</taxon>
        <taxon>Eubacteriales</taxon>
        <taxon>Candidatus Onthenecus</taxon>
    </lineage>
</organism>
<protein>
    <recommendedName>
        <fullName evidence="10">Ribonuclease J</fullName>
        <shortName evidence="10">RNase J</shortName>
        <ecNumber evidence="10">3.1.-.-</ecNumber>
    </recommendedName>
</protein>
<feature type="binding site" evidence="13">
    <location>
        <position position="73"/>
    </location>
    <ligand>
        <name>Zn(2+)</name>
        <dbReference type="ChEBI" id="CHEBI:29105"/>
        <label>1</label>
        <note>catalytic</note>
    </ligand>
</feature>
<evidence type="ECO:0000256" key="5">
    <source>
        <dbReference type="ARBA" id="ARBA00022759"/>
    </source>
</evidence>
<dbReference type="SMART" id="SM00849">
    <property type="entry name" value="Lactamase_B"/>
    <property type="match status" value="1"/>
</dbReference>
<evidence type="ECO:0000256" key="6">
    <source>
        <dbReference type="ARBA" id="ARBA00022801"/>
    </source>
</evidence>
<dbReference type="GO" id="GO:0008270">
    <property type="term" value="F:zinc ion binding"/>
    <property type="evidence" value="ECO:0007669"/>
    <property type="project" value="InterPro"/>
</dbReference>
<dbReference type="GO" id="GO:0005737">
    <property type="term" value="C:cytoplasm"/>
    <property type="evidence" value="ECO:0007669"/>
    <property type="project" value="UniProtKB-SubCell"/>
</dbReference>
<keyword evidence="4 13" id="KW-0479">Metal-binding</keyword>
<feature type="domain" description="Metallo-beta-lactamase" evidence="14">
    <location>
        <begin position="20"/>
        <end position="214"/>
    </location>
</feature>
<keyword evidence="3 10" id="KW-0540">Nuclease</keyword>
<dbReference type="Pfam" id="PF22505">
    <property type="entry name" value="RNase_J_b_CASP"/>
    <property type="match status" value="1"/>
</dbReference>
<dbReference type="GO" id="GO:0004534">
    <property type="term" value="F:5'-3' RNA exonuclease activity"/>
    <property type="evidence" value="ECO:0007669"/>
    <property type="project" value="UniProtKB-UniRule"/>
</dbReference>
<evidence type="ECO:0000256" key="9">
    <source>
        <dbReference type="ARBA" id="ARBA00022884"/>
    </source>
</evidence>
<feature type="binding site" evidence="13">
    <location>
        <position position="50"/>
    </location>
    <ligand>
        <name>Ca(2+)</name>
        <dbReference type="ChEBI" id="CHEBI:29108"/>
    </ligand>
</feature>
<evidence type="ECO:0000256" key="11">
    <source>
        <dbReference type="PIRSR" id="PIRSR004803-1"/>
    </source>
</evidence>
<dbReference type="GO" id="GO:0004521">
    <property type="term" value="F:RNA endonuclease activity"/>
    <property type="evidence" value="ECO:0007669"/>
    <property type="project" value="UniProtKB-UniRule"/>
</dbReference>
<comment type="subcellular location">
    <subcellularLocation>
        <location evidence="1 10">Cytoplasm</location>
    </subcellularLocation>
</comment>
<keyword evidence="6 10" id="KW-0378">Hydrolase</keyword>
<keyword evidence="13" id="KW-0106">Calcium</keyword>
<dbReference type="GO" id="GO:0006364">
    <property type="term" value="P:rRNA processing"/>
    <property type="evidence" value="ECO:0007669"/>
    <property type="project" value="UniProtKB-UniRule"/>
</dbReference>
<feature type="binding site" evidence="13">
    <location>
        <position position="442"/>
    </location>
    <ligand>
        <name>Ca(2+)</name>
        <dbReference type="ChEBI" id="CHEBI:29108"/>
    </ligand>
</feature>
<evidence type="ECO:0000256" key="4">
    <source>
        <dbReference type="ARBA" id="ARBA00022723"/>
    </source>
</evidence>
<evidence type="ECO:0000256" key="1">
    <source>
        <dbReference type="ARBA" id="ARBA00004496"/>
    </source>
</evidence>
<evidence type="ECO:0000256" key="2">
    <source>
        <dbReference type="ARBA" id="ARBA00022490"/>
    </source>
</evidence>
<dbReference type="HAMAP" id="MF_01491">
    <property type="entry name" value="RNase_J_bact"/>
    <property type="match status" value="1"/>
</dbReference>
<comment type="cofactor">
    <cofactor evidence="13">
        <name>Ca(2+)</name>
        <dbReference type="ChEBI" id="CHEBI:29108"/>
    </cofactor>
    <text evidence="13">Binds 1 Ca(2+) cation per subunit. Seen in 1 crystal structure, it is not clear if it is physiologically important.</text>
</comment>
<accession>A0A9D1CPM3</accession>
<comment type="similarity">
    <text evidence="10">Belongs to the metallo-beta-lactamase superfamily. RNA-metabolizing metallo-beta-lactamase-like family. Bacterial RNase J subfamily.</text>
</comment>
<sequence length="554" mass="61405">MAELTSKLRIIPLGGVDEIGKNITVFEYGDDIVVVDCGSIFPKEDMLGIDLVIPDVTYLVRNRDRVRGLLLTHGHEDHIGAIPYVMRQIPMPLYGTRLTLALVENKLREHRISGIPMHVIKPRDAIQLGSFTVQFIKVSHSIAGAVAMAITTPGGTAIVTGDFKVDYTPIDGSGTDLNTLAAWGTRGVLALLCDSTNVERPGYTMSERKIGETFNSYFRDAGGRIIIAMFASNIHRIQQVVDLCDRYHRRICFIGRSMVNNMRVAMTLGELKIPEGCCIEADDLDDYPENEIVVLTTGSQGEPMAGLTRMAYSEHRKLQIRSTDLVILSASPIPGNEVFVSRVINQLYRCGAQVVYKSIADVHVSGHACQEELKLIHTLVKPKVFIPVHGEYRMLCRHAQLARQMGMDPQNIIIPEPGQIIELGGDGVRIAGAVPTGEIMVDGLGIGDVGNVVLRDRKHLAQDGLIIVVVGISRETGRVTSGPEIISRGFVYVRENEELIDGVKQVAQNVLSQYRTIDPSDWTPIKNRIKDDMHRYLFERIKRNPMILPIIMET</sequence>
<gene>
    <name evidence="10" type="primary">rnj</name>
    <name evidence="15" type="ORF">IAB73_02095</name>
</gene>
<feature type="binding site" evidence="13">
    <location>
        <position position="75"/>
    </location>
    <ligand>
        <name>Zn(2+)</name>
        <dbReference type="ChEBI" id="CHEBI:29105"/>
        <label>1</label>
        <note>catalytic</note>
    </ligand>
</feature>
<feature type="binding site" evidence="12">
    <location>
        <begin position="231"/>
        <end position="233"/>
    </location>
    <ligand>
        <name>substrate</name>
    </ligand>
</feature>
<evidence type="ECO:0000256" key="3">
    <source>
        <dbReference type="ARBA" id="ARBA00022722"/>
    </source>
</evidence>
<evidence type="ECO:0000256" key="8">
    <source>
        <dbReference type="ARBA" id="ARBA00022839"/>
    </source>
</evidence>
<dbReference type="NCBIfam" id="TIGR00649">
    <property type="entry name" value="MG423"/>
    <property type="match status" value="1"/>
</dbReference>
<dbReference type="AlphaFoldDB" id="A0A9D1CPM3"/>
<keyword evidence="9 10" id="KW-0694">RNA-binding</keyword>
<evidence type="ECO:0000313" key="16">
    <source>
        <dbReference type="Proteomes" id="UP000886887"/>
    </source>
</evidence>
<dbReference type="InterPro" id="IPR001279">
    <property type="entry name" value="Metallo-B-lactamas"/>
</dbReference>
<feature type="binding site" evidence="13">
    <location>
        <position position="389"/>
    </location>
    <ligand>
        <name>Zn(2+)</name>
        <dbReference type="ChEBI" id="CHEBI:29105"/>
        <label>1</label>
        <note>catalytic</note>
    </ligand>
</feature>
<comment type="function">
    <text evidence="10">An RNase that has 5'-3' exonuclease and possibly endonuclease activity. Involved in maturation of rRNA and in some organisms also mRNA maturation and/or decay.</text>
</comment>
<dbReference type="InterPro" id="IPR004613">
    <property type="entry name" value="RNase_J"/>
</dbReference>
<reference evidence="15" key="2">
    <citation type="journal article" date="2021" name="PeerJ">
        <title>Extensive microbial diversity within the chicken gut microbiome revealed by metagenomics and culture.</title>
        <authorList>
            <person name="Gilroy R."/>
            <person name="Ravi A."/>
            <person name="Getino M."/>
            <person name="Pursley I."/>
            <person name="Horton D.L."/>
            <person name="Alikhan N.F."/>
            <person name="Baker D."/>
            <person name="Gharbi K."/>
            <person name="Hall N."/>
            <person name="Watson M."/>
            <person name="Adriaenssens E.M."/>
            <person name="Foster-Nyarko E."/>
            <person name="Jarju S."/>
            <person name="Secka A."/>
            <person name="Antonio M."/>
            <person name="Oren A."/>
            <person name="Chaudhuri R.R."/>
            <person name="La Ragione R."/>
            <person name="Hildebrand F."/>
            <person name="Pallen M.J."/>
        </authorList>
    </citation>
    <scope>NUCLEOTIDE SEQUENCE</scope>
    <source>
        <strain evidence="15">ChiSxjej2B14-6234</strain>
    </source>
</reference>
<dbReference type="GO" id="GO:0003723">
    <property type="term" value="F:RNA binding"/>
    <property type="evidence" value="ECO:0007669"/>
    <property type="project" value="UniProtKB-UniRule"/>
</dbReference>
<dbReference type="Gene3D" id="3.60.15.10">
    <property type="entry name" value="Ribonuclease Z/Hydroxyacylglutathione hydrolase-like"/>
    <property type="match status" value="1"/>
</dbReference>
<proteinExistence type="inferred from homology"/>
<comment type="subunit">
    <text evidence="10">Homodimer, may be a subunit of the RNA degradosome.</text>
</comment>
<dbReference type="Pfam" id="PF07521">
    <property type="entry name" value="RMMBL"/>
    <property type="match status" value="1"/>
</dbReference>
<dbReference type="InterPro" id="IPR011108">
    <property type="entry name" value="RMMBL"/>
</dbReference>
<dbReference type="PANTHER" id="PTHR43694">
    <property type="entry name" value="RIBONUCLEASE J"/>
    <property type="match status" value="1"/>
</dbReference>
<reference evidence="15" key="1">
    <citation type="submission" date="2020-10" db="EMBL/GenBank/DDBJ databases">
        <authorList>
            <person name="Gilroy R."/>
        </authorList>
    </citation>
    <scope>NUCLEOTIDE SEQUENCE</scope>
    <source>
        <strain evidence="15">ChiSxjej2B14-6234</strain>
    </source>
</reference>
<feature type="binding site" evidence="13">
    <location>
        <position position="140"/>
    </location>
    <ligand>
        <name>Zn(2+)</name>
        <dbReference type="ChEBI" id="CHEBI:29105"/>
        <label>1</label>
        <note>catalytic</note>
    </ligand>
</feature>
<keyword evidence="8 10" id="KW-0269">Exonuclease</keyword>
<feature type="active site" description="Proton donor" evidence="11">
    <location>
        <position position="194"/>
    </location>
</feature>
<dbReference type="Proteomes" id="UP000886887">
    <property type="component" value="Unassembled WGS sequence"/>
</dbReference>
<feature type="binding site" evidence="13">
    <location>
        <position position="78"/>
    </location>
    <ligand>
        <name>Zn(2+)</name>
        <dbReference type="ChEBI" id="CHEBI:29105"/>
        <label>2</label>
        <note>catalytic</note>
    </ligand>
</feature>
<dbReference type="EC" id="3.1.-.-" evidence="10"/>
<dbReference type="FunFam" id="3.10.20.580:FF:000001">
    <property type="entry name" value="Ribonuclease J"/>
    <property type="match status" value="1"/>
</dbReference>
<dbReference type="InterPro" id="IPR030854">
    <property type="entry name" value="RNase_J_bac"/>
</dbReference>
<dbReference type="Gene3D" id="3.10.20.580">
    <property type="match status" value="1"/>
</dbReference>
<feature type="binding site" evidence="10 12">
    <location>
        <begin position="363"/>
        <end position="367"/>
    </location>
    <ligand>
        <name>substrate</name>
    </ligand>
</feature>
<name>A0A9D1CPM3_9FIRM</name>
<keyword evidence="10" id="KW-0698">rRNA processing</keyword>
<dbReference type="Pfam" id="PF17770">
    <property type="entry name" value="RNase_J_C"/>
    <property type="match status" value="1"/>
</dbReference>
<keyword evidence="2 10" id="KW-0963">Cytoplasm</keyword>
<keyword evidence="7 13" id="KW-0862">Zinc</keyword>
<feature type="binding site" evidence="13">
    <location>
        <position position="77"/>
    </location>
    <ligand>
        <name>Zn(2+)</name>
        <dbReference type="ChEBI" id="CHEBI:29105"/>
        <label>1</label>
        <note>catalytic</note>
    </ligand>
</feature>
<dbReference type="PIRSF" id="PIRSF004803">
    <property type="entry name" value="RnjA"/>
    <property type="match status" value="1"/>
</dbReference>
<feature type="active site" description="Proton acceptor" evidence="11">
    <location>
        <position position="367"/>
    </location>
</feature>
<dbReference type="InterPro" id="IPR042173">
    <property type="entry name" value="RNase_J_2"/>
</dbReference>
<evidence type="ECO:0000256" key="12">
    <source>
        <dbReference type="PIRSR" id="PIRSR004803-2"/>
    </source>
</evidence>
<evidence type="ECO:0000259" key="14">
    <source>
        <dbReference type="SMART" id="SM00849"/>
    </source>
</evidence>
<dbReference type="SUPFAM" id="SSF56281">
    <property type="entry name" value="Metallo-hydrolase/oxidoreductase"/>
    <property type="match status" value="1"/>
</dbReference>
<comment type="cofactor">
    <cofactor evidence="13">
        <name>Zn(2+)</name>
        <dbReference type="ChEBI" id="CHEBI:29105"/>
    </cofactor>
    <text evidence="13">Binds 2 Zn(2+) ions per subunit. It is not clear if Zn(2+) or Mg(2+) is physiologically important.</text>
</comment>
<evidence type="ECO:0000256" key="7">
    <source>
        <dbReference type="ARBA" id="ARBA00022833"/>
    </source>
</evidence>
<keyword evidence="5 10" id="KW-0255">Endonuclease</keyword>
<evidence type="ECO:0000313" key="15">
    <source>
        <dbReference type="EMBL" id="HIQ70986.1"/>
    </source>
</evidence>
<dbReference type="PANTHER" id="PTHR43694:SF1">
    <property type="entry name" value="RIBONUCLEASE J"/>
    <property type="match status" value="1"/>
</dbReference>